<name>A0A7X4W821_9GAMM</name>
<proteinExistence type="predicted"/>
<protein>
    <submittedName>
        <fullName evidence="2">Uncharacterized protein</fullName>
    </submittedName>
</protein>
<dbReference type="RefSeq" id="WP_120513245.1">
    <property type="nucleotide sequence ID" value="NZ_WXWW01000030.1"/>
</dbReference>
<organism evidence="2 3">
    <name type="scientific">Photobacterium halotolerans</name>
    <dbReference type="NCBI Taxonomy" id="265726"/>
    <lineage>
        <taxon>Bacteria</taxon>
        <taxon>Pseudomonadati</taxon>
        <taxon>Pseudomonadota</taxon>
        <taxon>Gammaproteobacteria</taxon>
        <taxon>Vibrionales</taxon>
        <taxon>Vibrionaceae</taxon>
        <taxon>Photobacterium</taxon>
    </lineage>
</organism>
<dbReference type="Proteomes" id="UP000465712">
    <property type="component" value="Unassembled WGS sequence"/>
</dbReference>
<keyword evidence="1" id="KW-1133">Transmembrane helix</keyword>
<evidence type="ECO:0000256" key="1">
    <source>
        <dbReference type="SAM" id="Phobius"/>
    </source>
</evidence>
<evidence type="ECO:0000313" key="3">
    <source>
        <dbReference type="Proteomes" id="UP000465712"/>
    </source>
</evidence>
<dbReference type="EMBL" id="WXWW01000030">
    <property type="protein sequence ID" value="NAW63894.1"/>
    <property type="molecule type" value="Genomic_DNA"/>
</dbReference>
<comment type="caution">
    <text evidence="2">The sequence shown here is derived from an EMBL/GenBank/DDBJ whole genome shotgun (WGS) entry which is preliminary data.</text>
</comment>
<gene>
    <name evidence="2" type="ORF">CAG72_01575</name>
</gene>
<reference evidence="2 3" key="1">
    <citation type="submission" date="2017-05" db="EMBL/GenBank/DDBJ databases">
        <title>High clonality and local adaptation shapes Vibrionaceae linages within an endangered oasis.</title>
        <authorList>
            <person name="Vazquez-Rosas-Landa M."/>
        </authorList>
    </citation>
    <scope>NUCLEOTIDE SEQUENCE [LARGE SCALE GENOMIC DNA]</scope>
    <source>
        <strain evidence="2 3">P46_P4S1P180</strain>
    </source>
</reference>
<sequence>MSGSSSGGLASLAGTAAGASMGFPGMDMSGALGALESVSDSGPMTTTNGPVEMNFEAGGVTFGAKTPNYTLIVVAIAAMVLLFFYLRGR</sequence>
<keyword evidence="1" id="KW-0472">Membrane</keyword>
<feature type="transmembrane region" description="Helical" evidence="1">
    <location>
        <begin position="69"/>
        <end position="86"/>
    </location>
</feature>
<dbReference type="AlphaFoldDB" id="A0A7X4W821"/>
<accession>A0A7X4W821</accession>
<keyword evidence="1" id="KW-0812">Transmembrane</keyword>
<evidence type="ECO:0000313" key="2">
    <source>
        <dbReference type="EMBL" id="NAW63894.1"/>
    </source>
</evidence>